<evidence type="ECO:0000313" key="10">
    <source>
        <dbReference type="Proteomes" id="UP000676386"/>
    </source>
</evidence>
<comment type="similarity">
    <text evidence="7">Belongs to the GntP permease family.</text>
</comment>
<sequence length="438" mass="46750">MPFLIVLLCMLVLIVLLTWGKLNAFIAFLVVSVLAALLLGIPADKIPASLQKGIGDTVGGLLSIIVLGAMLGKLVAESGAARQIANSLMQVFGARYMQWALLTAGFIIGIPLFYGVGFVLMVPLIFSVVYQYKLPAVYIGLPTLAALSVTHGFLPPHPSPTALVTQFNANMGLTLLYGLLVAIPALLLAGPFFARYLKHIPAAPSPLFQQQEVNETSLPGKSNSFMTALLPVFLLIITTLLTHFFSEGSAEVKRWILFAGDAQIVMLFALLIATFTLGVFQQIPVKKIMGIYADAIKDIAMILMIIAGAGALKQVLADSGVSLQIAEAMQSWHIPVLVLGWLTAAIIRACVGSATIAGITAAGMIAPLMVQAHVNPNLMVLSVGAGSLMFSHVNDAGFWMFKEYFNLSIKNTLLSWSVMETIVGTAGLLGVLILERFV</sequence>
<dbReference type="InterPro" id="IPR003474">
    <property type="entry name" value="Glcn_transporter"/>
</dbReference>
<feature type="transmembrane region" description="Helical" evidence="8">
    <location>
        <begin position="96"/>
        <end position="129"/>
    </location>
</feature>
<dbReference type="RefSeq" id="WP_211974084.1">
    <property type="nucleotide sequence ID" value="NZ_CBFHAM010000024.1"/>
</dbReference>
<evidence type="ECO:0000256" key="8">
    <source>
        <dbReference type="SAM" id="Phobius"/>
    </source>
</evidence>
<feature type="transmembrane region" description="Helical" evidence="8">
    <location>
        <begin position="257"/>
        <end position="280"/>
    </location>
</feature>
<keyword evidence="4 8" id="KW-0812">Transmembrane</keyword>
<feature type="transmembrane region" description="Helical" evidence="8">
    <location>
        <begin position="292"/>
        <end position="312"/>
    </location>
</feature>
<feature type="transmembrane region" description="Helical" evidence="8">
    <location>
        <begin position="174"/>
        <end position="194"/>
    </location>
</feature>
<proteinExistence type="inferred from homology"/>
<keyword evidence="2" id="KW-0813">Transport</keyword>
<dbReference type="PANTHER" id="PTHR30354">
    <property type="entry name" value="GNT FAMILY GLUCONATE TRANSPORTER"/>
    <property type="match status" value="1"/>
</dbReference>
<evidence type="ECO:0000256" key="4">
    <source>
        <dbReference type="ARBA" id="ARBA00022692"/>
    </source>
</evidence>
<accession>A0ABS5J1A9</accession>
<gene>
    <name evidence="9" type="ORF">KE626_16815</name>
</gene>
<protein>
    <submittedName>
        <fullName evidence="9">Gluconate:H+ symporter</fullName>
    </submittedName>
</protein>
<reference evidence="9 10" key="1">
    <citation type="submission" date="2021-04" db="EMBL/GenBank/DDBJ databases">
        <title>Chitinophaga sp. nov., isolated from the rhizosphere soil.</title>
        <authorList>
            <person name="He S."/>
        </authorList>
    </citation>
    <scope>NUCLEOTIDE SEQUENCE [LARGE SCALE GENOMIC DNA]</scope>
    <source>
        <strain evidence="9 10">2R12</strain>
    </source>
</reference>
<name>A0ABS5J1A9_9BACT</name>
<feature type="transmembrane region" description="Helical" evidence="8">
    <location>
        <begin position="413"/>
        <end position="434"/>
    </location>
</feature>
<dbReference type="PIRSF" id="PIRSF002746">
    <property type="entry name" value="Gluconate_transporter"/>
    <property type="match status" value="1"/>
</dbReference>
<feature type="transmembrane region" description="Helical" evidence="8">
    <location>
        <begin position="27"/>
        <end position="46"/>
    </location>
</feature>
<feature type="transmembrane region" description="Helical" evidence="8">
    <location>
        <begin position="136"/>
        <end position="154"/>
    </location>
</feature>
<dbReference type="PANTHER" id="PTHR30354:SF22">
    <property type="entry name" value="HIGH-AFFINITY GLUCONATE TRANSPORTER"/>
    <property type="match status" value="1"/>
</dbReference>
<keyword evidence="10" id="KW-1185">Reference proteome</keyword>
<evidence type="ECO:0000256" key="3">
    <source>
        <dbReference type="ARBA" id="ARBA00022475"/>
    </source>
</evidence>
<dbReference type="EMBL" id="JAGTXB010000007">
    <property type="protein sequence ID" value="MBS0028985.1"/>
    <property type="molecule type" value="Genomic_DNA"/>
</dbReference>
<keyword evidence="5 8" id="KW-1133">Transmembrane helix</keyword>
<feature type="transmembrane region" description="Helical" evidence="8">
    <location>
        <begin position="225"/>
        <end position="245"/>
    </location>
</feature>
<feature type="transmembrane region" description="Helical" evidence="8">
    <location>
        <begin position="58"/>
        <end position="76"/>
    </location>
</feature>
<feature type="transmembrane region" description="Helical" evidence="8">
    <location>
        <begin position="374"/>
        <end position="393"/>
    </location>
</feature>
<dbReference type="Pfam" id="PF02447">
    <property type="entry name" value="GntP_permease"/>
    <property type="match status" value="1"/>
</dbReference>
<keyword evidence="3" id="KW-1003">Cell membrane</keyword>
<evidence type="ECO:0000256" key="5">
    <source>
        <dbReference type="ARBA" id="ARBA00022989"/>
    </source>
</evidence>
<organism evidence="9 10">
    <name type="scientific">Chitinophaga hostae</name>
    <dbReference type="NCBI Taxonomy" id="2831022"/>
    <lineage>
        <taxon>Bacteria</taxon>
        <taxon>Pseudomonadati</taxon>
        <taxon>Bacteroidota</taxon>
        <taxon>Chitinophagia</taxon>
        <taxon>Chitinophagales</taxon>
        <taxon>Chitinophagaceae</taxon>
        <taxon>Chitinophaga</taxon>
    </lineage>
</organism>
<comment type="subcellular location">
    <subcellularLocation>
        <location evidence="1">Cell membrane</location>
        <topology evidence="1">Multi-pass membrane protein</topology>
    </subcellularLocation>
</comment>
<comment type="caution">
    <text evidence="9">The sequence shown here is derived from an EMBL/GenBank/DDBJ whole genome shotgun (WGS) entry which is preliminary data.</text>
</comment>
<dbReference type="NCBIfam" id="TIGR00791">
    <property type="entry name" value="gntP"/>
    <property type="match status" value="1"/>
</dbReference>
<evidence type="ECO:0000313" key="9">
    <source>
        <dbReference type="EMBL" id="MBS0028985.1"/>
    </source>
</evidence>
<evidence type="ECO:0000256" key="1">
    <source>
        <dbReference type="ARBA" id="ARBA00004651"/>
    </source>
</evidence>
<dbReference type="Proteomes" id="UP000676386">
    <property type="component" value="Unassembled WGS sequence"/>
</dbReference>
<evidence type="ECO:0000256" key="6">
    <source>
        <dbReference type="ARBA" id="ARBA00023136"/>
    </source>
</evidence>
<evidence type="ECO:0000256" key="2">
    <source>
        <dbReference type="ARBA" id="ARBA00022448"/>
    </source>
</evidence>
<feature type="transmembrane region" description="Helical" evidence="8">
    <location>
        <begin position="332"/>
        <end position="362"/>
    </location>
</feature>
<evidence type="ECO:0000256" key="7">
    <source>
        <dbReference type="ARBA" id="ARBA00049663"/>
    </source>
</evidence>
<keyword evidence="6 8" id="KW-0472">Membrane</keyword>